<organism evidence="2 3">
    <name type="scientific">Arthrobacter pityocampae</name>
    <dbReference type="NCBI Taxonomy" id="547334"/>
    <lineage>
        <taxon>Bacteria</taxon>
        <taxon>Bacillati</taxon>
        <taxon>Actinomycetota</taxon>
        <taxon>Actinomycetes</taxon>
        <taxon>Micrococcales</taxon>
        <taxon>Micrococcaceae</taxon>
        <taxon>Arthrobacter</taxon>
    </lineage>
</organism>
<keyword evidence="1" id="KW-0472">Membrane</keyword>
<name>A0A2S5IX87_9MICC</name>
<gene>
    <name evidence="2" type="ORF">C4K88_10880</name>
</gene>
<evidence type="ECO:0000313" key="2">
    <source>
        <dbReference type="EMBL" id="PPB49196.1"/>
    </source>
</evidence>
<feature type="transmembrane region" description="Helical" evidence="1">
    <location>
        <begin position="174"/>
        <end position="193"/>
    </location>
</feature>
<keyword evidence="1" id="KW-1133">Transmembrane helix</keyword>
<dbReference type="AlphaFoldDB" id="A0A2S5IX87"/>
<accession>A0A2S5IX87</accession>
<keyword evidence="1" id="KW-0812">Transmembrane</keyword>
<dbReference type="OrthoDB" id="3171769at2"/>
<feature type="transmembrane region" description="Helical" evidence="1">
    <location>
        <begin position="243"/>
        <end position="265"/>
    </location>
</feature>
<proteinExistence type="predicted"/>
<dbReference type="EMBL" id="PRKW01000004">
    <property type="protein sequence ID" value="PPB49196.1"/>
    <property type="molecule type" value="Genomic_DNA"/>
</dbReference>
<dbReference type="Proteomes" id="UP000239297">
    <property type="component" value="Unassembled WGS sequence"/>
</dbReference>
<sequence length="328" mass="35183">MTTLTDRYVWAAVRTVPEPQRSGLEPEIRELIEESVRARIDAGDPVPAAESRALTELGDPERLAAAYVDRPLTLIGPRYYLDWWRLLRTVALIVVPISTAAVLVAQLLVSNDLGGAIAGAVSTALGVTVHLAFWITLVFVIIERTGTPGPGAAWSPDALPDVPDLSRRSRLPDLIASLVFLVLLAGVLLWQQFVPGVRDAAGGAVPVLDPKLWSFWIPWFLGLLAAEAVFAVVVYLRGWSWSLAVMNLGLNLAFAVPAVVLWIDGRLLNPGFPAAVGWDQGAPEAGGVIGAGIVATVLVIVTWDVVDGFLNARRASGAPVRRPALHNR</sequence>
<dbReference type="RefSeq" id="WP_104121633.1">
    <property type="nucleotide sequence ID" value="NZ_PRKW01000004.1"/>
</dbReference>
<feature type="transmembrane region" description="Helical" evidence="1">
    <location>
        <begin position="86"/>
        <end position="109"/>
    </location>
</feature>
<protein>
    <submittedName>
        <fullName evidence="2">Uncharacterized protein</fullName>
    </submittedName>
</protein>
<comment type="caution">
    <text evidence="2">The sequence shown here is derived from an EMBL/GenBank/DDBJ whole genome shotgun (WGS) entry which is preliminary data.</text>
</comment>
<reference evidence="2 3" key="1">
    <citation type="journal article" date="2014" name="Int. J. Syst. Evol. Microbiol.">
        <title>Arthrobacter pityocampae sp. nov., isolated from Thaumetopoea pityocampa (Lep., Thaumetopoeidae).</title>
        <authorList>
            <person name="Ince I.A."/>
            <person name="Demirbag Z."/>
            <person name="Kati H."/>
        </authorList>
    </citation>
    <scope>NUCLEOTIDE SEQUENCE [LARGE SCALE GENOMIC DNA]</scope>
    <source>
        <strain evidence="2 3">Tp2</strain>
    </source>
</reference>
<feature type="transmembrane region" description="Helical" evidence="1">
    <location>
        <begin position="115"/>
        <end position="142"/>
    </location>
</feature>
<keyword evidence="3" id="KW-1185">Reference proteome</keyword>
<evidence type="ECO:0000313" key="3">
    <source>
        <dbReference type="Proteomes" id="UP000239297"/>
    </source>
</evidence>
<feature type="transmembrane region" description="Helical" evidence="1">
    <location>
        <begin position="285"/>
        <end position="306"/>
    </location>
</feature>
<evidence type="ECO:0000256" key="1">
    <source>
        <dbReference type="SAM" id="Phobius"/>
    </source>
</evidence>
<feature type="transmembrane region" description="Helical" evidence="1">
    <location>
        <begin position="213"/>
        <end position="236"/>
    </location>
</feature>